<dbReference type="NCBIfam" id="TIGR00222">
    <property type="entry name" value="panB"/>
    <property type="match status" value="1"/>
</dbReference>
<evidence type="ECO:0000256" key="11">
    <source>
        <dbReference type="PIRSR" id="PIRSR000388-3"/>
    </source>
</evidence>
<evidence type="ECO:0000256" key="2">
    <source>
        <dbReference type="ARBA" id="ARBA00008676"/>
    </source>
</evidence>
<dbReference type="EMBL" id="FO704551">
    <property type="protein sequence ID" value="CDG20259.1"/>
    <property type="molecule type" value="Genomic_DNA"/>
</dbReference>
<feature type="binding site" evidence="8 11">
    <location>
        <position position="84"/>
    </location>
    <ligand>
        <name>Mg(2+)</name>
        <dbReference type="ChEBI" id="CHEBI:18420"/>
    </ligand>
</feature>
<dbReference type="EC" id="2.1.2.11" evidence="8"/>
<evidence type="ECO:0000256" key="6">
    <source>
        <dbReference type="ARBA" id="ARBA00022723"/>
    </source>
</evidence>
<dbReference type="HAMAP" id="MF_00156">
    <property type="entry name" value="PanB"/>
    <property type="match status" value="1"/>
</dbReference>
<feature type="binding site" evidence="8 10">
    <location>
        <position position="84"/>
    </location>
    <ligand>
        <name>3-methyl-2-oxobutanoate</name>
        <dbReference type="ChEBI" id="CHEBI:11851"/>
    </ligand>
</feature>
<dbReference type="GO" id="GO:0003864">
    <property type="term" value="F:3-methyl-2-oxobutanoate hydroxymethyltransferase activity"/>
    <property type="evidence" value="ECO:0007669"/>
    <property type="project" value="UniProtKB-UniRule"/>
</dbReference>
<feature type="active site" description="Proton acceptor" evidence="8 9">
    <location>
        <position position="181"/>
    </location>
</feature>
<organism evidence="12 13">
    <name type="scientific">Xenorhabdus poinarii G6</name>
    <dbReference type="NCBI Taxonomy" id="1354304"/>
    <lineage>
        <taxon>Bacteria</taxon>
        <taxon>Pseudomonadati</taxon>
        <taxon>Pseudomonadota</taxon>
        <taxon>Gammaproteobacteria</taxon>
        <taxon>Enterobacterales</taxon>
        <taxon>Morganellaceae</taxon>
        <taxon>Xenorhabdus</taxon>
    </lineage>
</organism>
<dbReference type="GO" id="GO:0015940">
    <property type="term" value="P:pantothenate biosynthetic process"/>
    <property type="evidence" value="ECO:0007669"/>
    <property type="project" value="UniProtKB-UniRule"/>
</dbReference>
<protein>
    <recommendedName>
        <fullName evidence="8">3-methyl-2-oxobutanoate hydroxymethyltransferase</fullName>
        <ecNumber evidence="8">2.1.2.11</ecNumber>
    </recommendedName>
    <alternativeName>
        <fullName evidence="8">Ketopantoate hydroxymethyltransferase</fullName>
        <shortName evidence="8">KPHMT</shortName>
    </alternativeName>
</protein>
<proteinExistence type="inferred from homology"/>
<dbReference type="UniPathway" id="UPA00028">
    <property type="reaction ID" value="UER00003"/>
</dbReference>
<dbReference type="CDD" id="cd06557">
    <property type="entry name" value="KPHMT-like"/>
    <property type="match status" value="1"/>
</dbReference>
<evidence type="ECO:0000256" key="4">
    <source>
        <dbReference type="ARBA" id="ARBA00022655"/>
    </source>
</evidence>
<evidence type="ECO:0000256" key="10">
    <source>
        <dbReference type="PIRSR" id="PIRSR000388-2"/>
    </source>
</evidence>
<dbReference type="GO" id="GO:0008168">
    <property type="term" value="F:methyltransferase activity"/>
    <property type="evidence" value="ECO:0007669"/>
    <property type="project" value="UniProtKB-KW"/>
</dbReference>
<feature type="binding site" evidence="8 11">
    <location>
        <position position="45"/>
    </location>
    <ligand>
        <name>Mg(2+)</name>
        <dbReference type="ChEBI" id="CHEBI:18420"/>
    </ligand>
</feature>
<feature type="binding site" evidence="8 11">
    <location>
        <position position="114"/>
    </location>
    <ligand>
        <name>Mg(2+)</name>
        <dbReference type="ChEBI" id="CHEBI:18420"/>
    </ligand>
</feature>
<comment type="subunit">
    <text evidence="3 8">Homodecamer; pentamer of dimers.</text>
</comment>
<dbReference type="AlphaFoldDB" id="A0A068QZR9"/>
<evidence type="ECO:0000256" key="8">
    <source>
        <dbReference type="HAMAP-Rule" id="MF_00156"/>
    </source>
</evidence>
<keyword evidence="13" id="KW-1185">Reference proteome</keyword>
<dbReference type="PIRSF" id="PIRSF000388">
    <property type="entry name" value="Pantoate_hydroxy_MeTrfase"/>
    <property type="match status" value="1"/>
</dbReference>
<dbReference type="GO" id="GO:0005737">
    <property type="term" value="C:cytoplasm"/>
    <property type="evidence" value="ECO:0007669"/>
    <property type="project" value="UniProtKB-SubCell"/>
</dbReference>
<keyword evidence="8 11" id="KW-0460">Magnesium</keyword>
<dbReference type="KEGG" id="xpo:XPG1_0604"/>
<dbReference type="InterPro" id="IPR040442">
    <property type="entry name" value="Pyrv_kinase-like_dom_sf"/>
</dbReference>
<comment type="cofactor">
    <cofactor evidence="8 11">
        <name>Mg(2+)</name>
        <dbReference type="ChEBI" id="CHEBI:18420"/>
    </cofactor>
    <text evidence="8 11">Binds 1 Mg(2+) ion per subunit.</text>
</comment>
<comment type="subcellular location">
    <subcellularLocation>
        <location evidence="8">Cytoplasm</location>
    </subcellularLocation>
</comment>
<dbReference type="PANTHER" id="PTHR20881">
    <property type="entry name" value="3-METHYL-2-OXOBUTANOATE HYDROXYMETHYLTRANSFERASE"/>
    <property type="match status" value="1"/>
</dbReference>
<evidence type="ECO:0000313" key="12">
    <source>
        <dbReference type="EMBL" id="CDG20259.1"/>
    </source>
</evidence>
<dbReference type="InterPro" id="IPR003700">
    <property type="entry name" value="Pantoate_hydroxy_MeTrfase"/>
</dbReference>
<evidence type="ECO:0000256" key="5">
    <source>
        <dbReference type="ARBA" id="ARBA00022679"/>
    </source>
</evidence>
<dbReference type="Proteomes" id="UP000032735">
    <property type="component" value="Chromosome"/>
</dbReference>
<comment type="function">
    <text evidence="7 8">Catalyzes the reversible reaction in which hydroxymethyl group from 5,10-methylenetetrahydrofolate is transferred onto alpha-ketoisovalerate to form ketopantoate.</text>
</comment>
<reference evidence="12 13" key="1">
    <citation type="submission" date="2013-07" db="EMBL/GenBank/DDBJ databases">
        <authorList>
            <person name="Genoscope - CEA"/>
        </authorList>
    </citation>
    <scope>NUCLEOTIDE SEQUENCE [LARGE SCALE GENOMIC DNA]</scope>
    <source>
        <strain evidence="12 13">G6</strain>
    </source>
</reference>
<sequence>MKPTTLSDLRQLKKEKRKFATLTAYDASFAHLFAEEGINVMLIGDSLGMTVQGFDSTLPVTMEDIIYHTRCVRAGAPDSFLIADMPFMSYATPEQACENAAKLMRAGANMVKIEGGDWLYDTVKRLTERSVPVCIHLGLMPQSVNLLGGYKVQGRDESSANQLMADTLALKDAGMQMLLLECVPAELACQITEELTTIPVIGIGAGNGTDAQILVMHDALGITAKPPKFAKNFLKETGNVRDAIRLYIEQVESGIYPDQAHSFKSSFSSMTAI</sequence>
<accession>A0A068QZR9</accession>
<keyword evidence="4 8" id="KW-0566">Pantothenate biosynthesis</keyword>
<feature type="binding site" evidence="8 10">
    <location>
        <position position="112"/>
    </location>
    <ligand>
        <name>3-methyl-2-oxobutanoate</name>
        <dbReference type="ChEBI" id="CHEBI:11851"/>
    </ligand>
</feature>
<comment type="pathway">
    <text evidence="1 8">Cofactor biosynthesis; (R)-pantothenate biosynthesis; (R)-pantoate from 3-methyl-2-oxobutanoate: step 1/2.</text>
</comment>
<dbReference type="STRING" id="1354304.XPG1_0604"/>
<dbReference type="GO" id="GO:0000287">
    <property type="term" value="F:magnesium ion binding"/>
    <property type="evidence" value="ECO:0007669"/>
    <property type="project" value="TreeGrafter"/>
</dbReference>
<evidence type="ECO:0000313" key="13">
    <source>
        <dbReference type="Proteomes" id="UP000032735"/>
    </source>
</evidence>
<evidence type="ECO:0000256" key="1">
    <source>
        <dbReference type="ARBA" id="ARBA00005033"/>
    </source>
</evidence>
<dbReference type="FunFam" id="3.20.20.60:FF:000003">
    <property type="entry name" value="3-methyl-2-oxobutanoate hydroxymethyltransferase"/>
    <property type="match status" value="1"/>
</dbReference>
<keyword evidence="8" id="KW-0963">Cytoplasm</keyword>
<dbReference type="Gene3D" id="3.20.20.60">
    <property type="entry name" value="Phosphoenolpyruvate-binding domains"/>
    <property type="match status" value="1"/>
</dbReference>
<dbReference type="GO" id="GO:0032259">
    <property type="term" value="P:methylation"/>
    <property type="evidence" value="ECO:0007669"/>
    <property type="project" value="UniProtKB-KW"/>
</dbReference>
<comment type="catalytic activity">
    <reaction evidence="8">
        <text>(6R)-5,10-methylene-5,6,7,8-tetrahydrofolate + 3-methyl-2-oxobutanoate + H2O = 2-dehydropantoate + (6S)-5,6,7,8-tetrahydrofolate</text>
        <dbReference type="Rhea" id="RHEA:11824"/>
        <dbReference type="ChEBI" id="CHEBI:11561"/>
        <dbReference type="ChEBI" id="CHEBI:11851"/>
        <dbReference type="ChEBI" id="CHEBI:15377"/>
        <dbReference type="ChEBI" id="CHEBI:15636"/>
        <dbReference type="ChEBI" id="CHEBI:57453"/>
        <dbReference type="EC" id="2.1.2.11"/>
    </reaction>
</comment>
<dbReference type="HOGENOM" id="CLU_036645_1_0_6"/>
<keyword evidence="6 8" id="KW-0479">Metal-binding</keyword>
<keyword evidence="12" id="KW-0489">Methyltransferase</keyword>
<keyword evidence="5 8" id="KW-0808">Transferase</keyword>
<comment type="similarity">
    <text evidence="2 8">Belongs to the PanB family.</text>
</comment>
<dbReference type="OrthoDB" id="9781789at2"/>
<evidence type="ECO:0000256" key="9">
    <source>
        <dbReference type="PIRSR" id="PIRSR000388-1"/>
    </source>
</evidence>
<gene>
    <name evidence="8 12" type="primary">panB</name>
    <name evidence="12" type="ORF">XPG1_0604</name>
</gene>
<dbReference type="PANTHER" id="PTHR20881:SF0">
    <property type="entry name" value="3-METHYL-2-OXOBUTANOATE HYDROXYMETHYLTRANSFERASE"/>
    <property type="match status" value="1"/>
</dbReference>
<dbReference type="RefSeq" id="WP_045957719.1">
    <property type="nucleotide sequence ID" value="NZ_FO704551.1"/>
</dbReference>
<dbReference type="InterPro" id="IPR015813">
    <property type="entry name" value="Pyrv/PenolPyrv_kinase-like_dom"/>
</dbReference>
<dbReference type="SUPFAM" id="SSF51621">
    <property type="entry name" value="Phosphoenolpyruvate/pyruvate domain"/>
    <property type="match status" value="1"/>
</dbReference>
<dbReference type="NCBIfam" id="NF001452">
    <property type="entry name" value="PRK00311.1"/>
    <property type="match status" value="1"/>
</dbReference>
<name>A0A068QZR9_9GAMM</name>
<evidence type="ECO:0000256" key="7">
    <source>
        <dbReference type="ARBA" id="ARBA00056497"/>
    </source>
</evidence>
<feature type="binding site" evidence="8 10">
    <location>
        <begin position="45"/>
        <end position="46"/>
    </location>
    <ligand>
        <name>3-methyl-2-oxobutanoate</name>
        <dbReference type="ChEBI" id="CHEBI:11851"/>
    </ligand>
</feature>
<evidence type="ECO:0000256" key="3">
    <source>
        <dbReference type="ARBA" id="ARBA00011424"/>
    </source>
</evidence>
<dbReference type="Pfam" id="PF02548">
    <property type="entry name" value="Pantoate_transf"/>
    <property type="match status" value="1"/>
</dbReference>